<keyword evidence="2 5" id="KW-0805">Transcription regulation</keyword>
<dbReference type="InterPro" id="IPR036638">
    <property type="entry name" value="HLH_DNA-bd_sf"/>
</dbReference>
<dbReference type="Proteomes" id="UP000604825">
    <property type="component" value="Unassembled WGS sequence"/>
</dbReference>
<keyword evidence="3 5" id="KW-0804">Transcription</keyword>
<dbReference type="GO" id="GO:0005634">
    <property type="term" value="C:nucleus"/>
    <property type="evidence" value="ECO:0007669"/>
    <property type="project" value="UniProtKB-SubCell"/>
</dbReference>
<keyword evidence="4 5" id="KW-0539">Nucleus</keyword>
<feature type="coiled-coil region" evidence="6">
    <location>
        <begin position="523"/>
        <end position="550"/>
    </location>
</feature>
<dbReference type="Gene3D" id="4.10.280.10">
    <property type="entry name" value="Helix-loop-helix DNA-binding domain"/>
    <property type="match status" value="1"/>
</dbReference>
<dbReference type="InterPro" id="IPR045084">
    <property type="entry name" value="AIB/MYC-like"/>
</dbReference>
<feature type="domain" description="BHLH" evidence="8">
    <location>
        <begin position="484"/>
        <end position="533"/>
    </location>
</feature>
<comment type="similarity">
    <text evidence="1">Belongs to the bHLH protein family.</text>
</comment>
<dbReference type="PANTHER" id="PTHR11514">
    <property type="entry name" value="MYC"/>
    <property type="match status" value="1"/>
</dbReference>
<keyword evidence="10" id="KW-1185">Reference proteome</keyword>
<dbReference type="GO" id="GO:0046983">
    <property type="term" value="F:protein dimerization activity"/>
    <property type="evidence" value="ECO:0007669"/>
    <property type="project" value="InterPro"/>
</dbReference>
<evidence type="ECO:0000256" key="3">
    <source>
        <dbReference type="ARBA" id="ARBA00023163"/>
    </source>
</evidence>
<dbReference type="Pfam" id="PF14215">
    <property type="entry name" value="bHLH-MYC_N"/>
    <property type="match status" value="1"/>
</dbReference>
<dbReference type="Pfam" id="PF00010">
    <property type="entry name" value="HLH"/>
    <property type="match status" value="1"/>
</dbReference>
<evidence type="ECO:0000256" key="6">
    <source>
        <dbReference type="SAM" id="Coils"/>
    </source>
</evidence>
<evidence type="ECO:0000256" key="1">
    <source>
        <dbReference type="ARBA" id="ARBA00005510"/>
    </source>
</evidence>
<dbReference type="GO" id="GO:0003700">
    <property type="term" value="F:DNA-binding transcription factor activity"/>
    <property type="evidence" value="ECO:0007669"/>
    <property type="project" value="InterPro"/>
</dbReference>
<feature type="compositionally biased region" description="Basic and acidic residues" evidence="7">
    <location>
        <begin position="477"/>
        <end position="495"/>
    </location>
</feature>
<sequence>MSDFIVDSSEVRAFSISITSAIVGSLMVAGCGADAEDDGGYALMKTEIEEVSIGQFWTEEDKTLCSSVLGSDAFTYLTKCGGAISEGLVAASVLADLQNKLQNLVEADDQSIRWDYAIFWQLSRTKSGAIVLGWGDGSCREPHDSEIGFATSMSVGDASLVTRQKMRKRVLQRLHTAFAGADEKDYAPGIDQVTNTEIFFLASMYFAFPRHVGGPGKVFGAGAPLWIPNNKHNVSPANYCYRGFLANAAGFKTIVLVPFKAGVLEVGSMQNVPESAEALQTMRSMFLGTCSNRIAIEKHEDNSSVQISPSLTKIFGKDLSISQPSDSKGADPSKVDESSMIFGKDLSISQPSESRLLPNLRKGLQNFSLSQSRGLNSDQQKFGNGILVETSETANCSNGASHSTTVSAFQLQNPQLILAQQASQPRGPMQIDFRVGSSSKFGVSISQKAMLDVGKGNASDLFNEEREGRQPRKRERKPTNGREEPPLSHVEAERQRREKLNKRFCALRAIVPNISKMDKASILEDAVMHISDLKKKLEKLEAERDRLPEQTPGPEVDIQVVQGEILVRAVSQIENHPIQKVLQAFEDAEVKVGESKVTANNGTVEHSFVIKSPGSEQHTRKKLLASISNATNSV</sequence>
<dbReference type="GO" id="GO:0000976">
    <property type="term" value="F:transcription cis-regulatory region binding"/>
    <property type="evidence" value="ECO:0007669"/>
    <property type="project" value="TreeGrafter"/>
</dbReference>
<dbReference type="SUPFAM" id="SSF47459">
    <property type="entry name" value="HLH, helix-loop-helix DNA-binding domain"/>
    <property type="match status" value="1"/>
</dbReference>
<evidence type="ECO:0000256" key="5">
    <source>
        <dbReference type="RuleBase" id="RU369104"/>
    </source>
</evidence>
<dbReference type="OrthoDB" id="677168at2759"/>
<dbReference type="InterPro" id="IPR011598">
    <property type="entry name" value="bHLH_dom"/>
</dbReference>
<dbReference type="InterPro" id="IPR025610">
    <property type="entry name" value="MYC/MYB_N"/>
</dbReference>
<gene>
    <name evidence="9" type="ORF">NCGR_LOCUS58338</name>
</gene>
<reference evidence="9" key="1">
    <citation type="submission" date="2020-10" db="EMBL/GenBank/DDBJ databases">
        <authorList>
            <person name="Han B."/>
            <person name="Lu T."/>
            <person name="Zhao Q."/>
            <person name="Huang X."/>
            <person name="Zhao Y."/>
        </authorList>
    </citation>
    <scope>NUCLEOTIDE SEQUENCE</scope>
</reference>
<evidence type="ECO:0000313" key="9">
    <source>
        <dbReference type="EMBL" id="CAD6334240.1"/>
    </source>
</evidence>
<comment type="subcellular location">
    <subcellularLocation>
        <location evidence="5">Nucleus</location>
    </subcellularLocation>
</comment>
<dbReference type="PANTHER" id="PTHR11514:SF123">
    <property type="entry name" value="TRANSCRIPTION FACTOR"/>
    <property type="match status" value="1"/>
</dbReference>
<feature type="region of interest" description="Disordered" evidence="7">
    <location>
        <begin position="456"/>
        <end position="495"/>
    </location>
</feature>
<protein>
    <recommendedName>
        <fullName evidence="5">Transcription factor</fullName>
        <shortName evidence="5">bHLH transcription factor</shortName>
    </recommendedName>
    <alternativeName>
        <fullName evidence="5">Basic helix-loop-helix protein</fullName>
    </alternativeName>
</protein>
<evidence type="ECO:0000259" key="8">
    <source>
        <dbReference type="PROSITE" id="PS50888"/>
    </source>
</evidence>
<keyword evidence="6" id="KW-0175">Coiled coil</keyword>
<dbReference type="EMBL" id="CAJGYO010000017">
    <property type="protein sequence ID" value="CAD6334240.1"/>
    <property type="molecule type" value="Genomic_DNA"/>
</dbReference>
<dbReference type="AlphaFoldDB" id="A0A811RYS8"/>
<accession>A0A811RYS8</accession>
<dbReference type="PROSITE" id="PS50888">
    <property type="entry name" value="BHLH"/>
    <property type="match status" value="1"/>
</dbReference>
<comment type="caution">
    <text evidence="9">The sequence shown here is derived from an EMBL/GenBank/DDBJ whole genome shotgun (WGS) entry which is preliminary data.</text>
</comment>
<evidence type="ECO:0000256" key="7">
    <source>
        <dbReference type="SAM" id="MobiDB-lite"/>
    </source>
</evidence>
<proteinExistence type="inferred from homology"/>
<organism evidence="9 10">
    <name type="scientific">Miscanthus lutarioriparius</name>
    <dbReference type="NCBI Taxonomy" id="422564"/>
    <lineage>
        <taxon>Eukaryota</taxon>
        <taxon>Viridiplantae</taxon>
        <taxon>Streptophyta</taxon>
        <taxon>Embryophyta</taxon>
        <taxon>Tracheophyta</taxon>
        <taxon>Spermatophyta</taxon>
        <taxon>Magnoliopsida</taxon>
        <taxon>Liliopsida</taxon>
        <taxon>Poales</taxon>
        <taxon>Poaceae</taxon>
        <taxon>PACMAD clade</taxon>
        <taxon>Panicoideae</taxon>
        <taxon>Andropogonodae</taxon>
        <taxon>Andropogoneae</taxon>
        <taxon>Saccharinae</taxon>
        <taxon>Miscanthus</taxon>
    </lineage>
</organism>
<evidence type="ECO:0000256" key="4">
    <source>
        <dbReference type="ARBA" id="ARBA00023242"/>
    </source>
</evidence>
<evidence type="ECO:0000256" key="2">
    <source>
        <dbReference type="ARBA" id="ARBA00023015"/>
    </source>
</evidence>
<name>A0A811RYS8_9POAL</name>
<evidence type="ECO:0000313" key="10">
    <source>
        <dbReference type="Proteomes" id="UP000604825"/>
    </source>
</evidence>
<dbReference type="SMART" id="SM00353">
    <property type="entry name" value="HLH"/>
    <property type="match status" value="1"/>
</dbReference>